<dbReference type="Proteomes" id="UP000694864">
    <property type="component" value="Chromosome 1"/>
</dbReference>
<feature type="domain" description="F-box protein At3g26010-like beta-propeller" evidence="1">
    <location>
        <begin position="25"/>
        <end position="207"/>
    </location>
</feature>
<evidence type="ECO:0000313" key="3">
    <source>
        <dbReference type="RefSeq" id="XP_010422068.1"/>
    </source>
</evidence>
<organism evidence="2 3">
    <name type="scientific">Camelina sativa</name>
    <name type="common">False flax</name>
    <name type="synonym">Myagrum sativum</name>
    <dbReference type="NCBI Taxonomy" id="90675"/>
    <lineage>
        <taxon>Eukaryota</taxon>
        <taxon>Viridiplantae</taxon>
        <taxon>Streptophyta</taxon>
        <taxon>Embryophyta</taxon>
        <taxon>Tracheophyta</taxon>
        <taxon>Spermatophyta</taxon>
        <taxon>Magnoliopsida</taxon>
        <taxon>eudicotyledons</taxon>
        <taxon>Gunneridae</taxon>
        <taxon>Pentapetalae</taxon>
        <taxon>rosids</taxon>
        <taxon>malvids</taxon>
        <taxon>Brassicales</taxon>
        <taxon>Brassicaceae</taxon>
        <taxon>Camelineae</taxon>
        <taxon>Camelina</taxon>
    </lineage>
</organism>
<dbReference type="Pfam" id="PF24750">
    <property type="entry name" value="b-prop_At3g26010-like"/>
    <property type="match status" value="1"/>
</dbReference>
<evidence type="ECO:0000259" key="1">
    <source>
        <dbReference type="Pfam" id="PF24750"/>
    </source>
</evidence>
<dbReference type="RefSeq" id="XP_010422068.1">
    <property type="nucleotide sequence ID" value="XM_010423766.1"/>
</dbReference>
<accession>A0ABM0T7K7</accession>
<reference evidence="2" key="1">
    <citation type="journal article" date="2014" name="Nat. Commun.">
        <title>The emerging biofuel crop Camelina sativa retains a highly undifferentiated hexaploid genome structure.</title>
        <authorList>
            <person name="Kagale S."/>
            <person name="Koh C."/>
            <person name="Nixon J."/>
            <person name="Bollina V."/>
            <person name="Clarke W.E."/>
            <person name="Tuteja R."/>
            <person name="Spillane C."/>
            <person name="Robinson S.J."/>
            <person name="Links M.G."/>
            <person name="Clarke C."/>
            <person name="Higgins E.E."/>
            <person name="Huebert T."/>
            <person name="Sharpe A.G."/>
            <person name="Parkin I.A."/>
        </authorList>
    </citation>
    <scope>NUCLEOTIDE SEQUENCE [LARGE SCALE GENOMIC DNA]</scope>
    <source>
        <strain evidence="2">cv. DH55</strain>
    </source>
</reference>
<evidence type="ECO:0000313" key="2">
    <source>
        <dbReference type="Proteomes" id="UP000694864"/>
    </source>
</evidence>
<dbReference type="GeneID" id="104707417"/>
<reference evidence="3" key="2">
    <citation type="submission" date="2025-08" db="UniProtKB">
        <authorList>
            <consortium name="RefSeq"/>
        </authorList>
    </citation>
    <scope>IDENTIFICATION</scope>
    <source>
        <tissue evidence="3">Leaf</tissue>
    </source>
</reference>
<proteinExistence type="predicted"/>
<sequence>MWFIAQDDAKVDFAIYSCDTYKDMGTYNFYGCHEDVCHIIYFPASGKDYEVPRFRRTITTSEGSIVYFNEYCGNGNRTLRIWRLVKYTEIGPKAWQLFWEVKLVSLTKLGISYFSVVMHPLNCEIIYLWSRNKKGMLLFNLRTKVFSLHKETDDARKCMDGCILSFNSCREYMENVSNYFLPSFQGGSNHLLASQFVLPRWLHYLPRPKPS</sequence>
<name>A0ABM0T7K7_CAMSA</name>
<dbReference type="InterPro" id="IPR056592">
    <property type="entry name" value="Beta-prop_At3g26010-like"/>
</dbReference>
<protein>
    <submittedName>
        <fullName evidence="3">F-box protein At3g23950</fullName>
    </submittedName>
</protein>
<keyword evidence="2" id="KW-1185">Reference proteome</keyword>
<gene>
    <name evidence="3" type="primary">LOC104707417</name>
</gene>